<dbReference type="GeneID" id="16996348"/>
<keyword evidence="5" id="KW-0698">rRNA processing</keyword>
<evidence type="ECO:0000256" key="7">
    <source>
        <dbReference type="ARBA" id="ARBA00022679"/>
    </source>
</evidence>
<dbReference type="Proteomes" id="UP000007014">
    <property type="component" value="Chromosome 17"/>
</dbReference>
<keyword evidence="4" id="KW-0963">Cytoplasm</keyword>
<dbReference type="HOGENOM" id="CLU_1512709_0_0_1"/>
<evidence type="ECO:0000256" key="6">
    <source>
        <dbReference type="ARBA" id="ARBA00022603"/>
    </source>
</evidence>
<evidence type="ECO:0000256" key="3">
    <source>
        <dbReference type="ARBA" id="ARBA00012328"/>
    </source>
</evidence>
<evidence type="ECO:0000313" key="13">
    <source>
        <dbReference type="Proteomes" id="UP000007014"/>
    </source>
</evidence>
<comment type="similarity">
    <text evidence="2">Belongs to the RNA methyltransferase RsmE family.</text>
</comment>
<dbReference type="PANTHER" id="PTHR30027:SF3">
    <property type="entry name" value="16S RRNA (URACIL(1498)-N(3))-METHYLTRANSFERASE"/>
    <property type="match status" value="1"/>
</dbReference>
<dbReference type="KEGG" id="cme:CYME_CMQ373C"/>
<dbReference type="InterPro" id="IPR046886">
    <property type="entry name" value="RsmE_MTase_dom"/>
</dbReference>
<keyword evidence="13" id="KW-1185">Reference proteome</keyword>
<dbReference type="Pfam" id="PF04452">
    <property type="entry name" value="Methyltrans_RNA"/>
    <property type="match status" value="1"/>
</dbReference>
<dbReference type="EMBL" id="AP006499">
    <property type="protein sequence ID" value="BAM82225.1"/>
    <property type="molecule type" value="Genomic_DNA"/>
</dbReference>
<reference evidence="12 13" key="2">
    <citation type="journal article" date="2007" name="BMC Biol.">
        <title>A 100%-complete sequence reveals unusually simple genomic features in the hot-spring red alga Cyanidioschyzon merolae.</title>
        <authorList>
            <person name="Nozaki H."/>
            <person name="Takano H."/>
            <person name="Misumi O."/>
            <person name="Terasawa K."/>
            <person name="Matsuzaki M."/>
            <person name="Maruyama S."/>
            <person name="Nishida K."/>
            <person name="Yagisawa F."/>
            <person name="Yoshida Y."/>
            <person name="Fujiwara T."/>
            <person name="Takio S."/>
            <person name="Tamura K."/>
            <person name="Chung S.J."/>
            <person name="Nakamura S."/>
            <person name="Kuroiwa H."/>
            <person name="Tanaka K."/>
            <person name="Sato N."/>
            <person name="Kuroiwa T."/>
        </authorList>
    </citation>
    <scope>NUCLEOTIDE SEQUENCE [LARGE SCALE GENOMIC DNA]</scope>
    <source>
        <strain evidence="12 13">10D</strain>
    </source>
</reference>
<organism evidence="12 13">
    <name type="scientific">Cyanidioschyzon merolae (strain NIES-3377 / 10D)</name>
    <name type="common">Unicellular red alga</name>
    <dbReference type="NCBI Taxonomy" id="280699"/>
    <lineage>
        <taxon>Eukaryota</taxon>
        <taxon>Rhodophyta</taxon>
        <taxon>Bangiophyceae</taxon>
        <taxon>Cyanidiales</taxon>
        <taxon>Cyanidiaceae</taxon>
        <taxon>Cyanidioschyzon</taxon>
    </lineage>
</organism>
<accession>M1V6J0</accession>
<evidence type="ECO:0000256" key="8">
    <source>
        <dbReference type="ARBA" id="ARBA00022691"/>
    </source>
</evidence>
<evidence type="ECO:0000256" key="1">
    <source>
        <dbReference type="ARBA" id="ARBA00004496"/>
    </source>
</evidence>
<dbReference type="GO" id="GO:0070475">
    <property type="term" value="P:rRNA base methylation"/>
    <property type="evidence" value="ECO:0007669"/>
    <property type="project" value="TreeGrafter"/>
</dbReference>
<evidence type="ECO:0000256" key="10">
    <source>
        <dbReference type="ARBA" id="ARBA00047944"/>
    </source>
</evidence>
<evidence type="ECO:0000313" key="12">
    <source>
        <dbReference type="EMBL" id="BAM82225.1"/>
    </source>
</evidence>
<dbReference type="SUPFAM" id="SSF75217">
    <property type="entry name" value="alpha/beta knot"/>
    <property type="match status" value="1"/>
</dbReference>
<evidence type="ECO:0000256" key="2">
    <source>
        <dbReference type="ARBA" id="ARBA00005528"/>
    </source>
</evidence>
<dbReference type="GO" id="GO:0005737">
    <property type="term" value="C:cytoplasm"/>
    <property type="evidence" value="ECO:0007669"/>
    <property type="project" value="UniProtKB-SubCell"/>
</dbReference>
<comment type="catalytic activity">
    <reaction evidence="10">
        <text>uridine(1498) in 16S rRNA + S-adenosyl-L-methionine = N(3)-methyluridine(1498) in 16S rRNA + S-adenosyl-L-homocysteine + H(+)</text>
        <dbReference type="Rhea" id="RHEA:42920"/>
        <dbReference type="Rhea" id="RHEA-COMP:10283"/>
        <dbReference type="Rhea" id="RHEA-COMP:10284"/>
        <dbReference type="ChEBI" id="CHEBI:15378"/>
        <dbReference type="ChEBI" id="CHEBI:57856"/>
        <dbReference type="ChEBI" id="CHEBI:59789"/>
        <dbReference type="ChEBI" id="CHEBI:65315"/>
        <dbReference type="ChEBI" id="CHEBI:74502"/>
        <dbReference type="EC" id="2.1.1.193"/>
    </reaction>
</comment>
<reference evidence="12 13" key="1">
    <citation type="journal article" date="2004" name="Nature">
        <title>Genome sequence of the ultrasmall unicellular red alga Cyanidioschyzon merolae 10D.</title>
        <authorList>
            <person name="Matsuzaki M."/>
            <person name="Misumi O."/>
            <person name="Shin-i T."/>
            <person name="Maruyama S."/>
            <person name="Takahara M."/>
            <person name="Miyagishima S."/>
            <person name="Mori T."/>
            <person name="Nishida K."/>
            <person name="Yagisawa F."/>
            <person name="Nishida K."/>
            <person name="Yoshida Y."/>
            <person name="Nishimura Y."/>
            <person name="Nakao S."/>
            <person name="Kobayashi T."/>
            <person name="Momoyama Y."/>
            <person name="Higashiyama T."/>
            <person name="Minoda A."/>
            <person name="Sano M."/>
            <person name="Nomoto H."/>
            <person name="Oishi K."/>
            <person name="Hayashi H."/>
            <person name="Ohta F."/>
            <person name="Nishizaka S."/>
            <person name="Haga S."/>
            <person name="Miura S."/>
            <person name="Morishita T."/>
            <person name="Kabeya Y."/>
            <person name="Terasawa K."/>
            <person name="Suzuki Y."/>
            <person name="Ishii Y."/>
            <person name="Asakawa S."/>
            <person name="Takano H."/>
            <person name="Ohta N."/>
            <person name="Kuroiwa H."/>
            <person name="Tanaka K."/>
            <person name="Shimizu N."/>
            <person name="Sugano S."/>
            <person name="Sato N."/>
            <person name="Nozaki H."/>
            <person name="Ogasawara N."/>
            <person name="Kohara Y."/>
            <person name="Kuroiwa T."/>
        </authorList>
    </citation>
    <scope>NUCLEOTIDE SEQUENCE [LARGE SCALE GENOMIC DNA]</scope>
    <source>
        <strain evidence="12 13">10D</strain>
    </source>
</reference>
<dbReference type="InterPro" id="IPR029028">
    <property type="entry name" value="Alpha/beta_knot_MTases"/>
</dbReference>
<proteinExistence type="inferred from homology"/>
<evidence type="ECO:0000256" key="9">
    <source>
        <dbReference type="ARBA" id="ARBA00025699"/>
    </source>
</evidence>
<gene>
    <name evidence="12" type="ORF">CYME_CMQ373C</name>
</gene>
<dbReference type="InterPro" id="IPR006700">
    <property type="entry name" value="RsmE"/>
</dbReference>
<feature type="domain" description="Ribosomal RNA small subunit methyltransferase E methyltransferase" evidence="11">
    <location>
        <begin position="1"/>
        <end position="175"/>
    </location>
</feature>
<dbReference type="GO" id="GO:0070042">
    <property type="term" value="F:rRNA (uridine-N3-)-methyltransferase activity"/>
    <property type="evidence" value="ECO:0007669"/>
    <property type="project" value="TreeGrafter"/>
</dbReference>
<keyword evidence="7" id="KW-0808">Transferase</keyword>
<sequence length="178" mass="18869">MIEKLTELGVVAYRHVSSTRGEIDAAHVQKRALNRWHQVSIAAAKQSLRRTLLDVGGHHSNPGSGWLTGVCSEATIAFDHLVQWIESTASANQVFLLAAPAAMQTLMTWRADAFPLRTASASSMMPRRVVCIIGPEGGLTSDEEAALIGAGSIGVSLGPQRLRTETAAVAFAAALLTP</sequence>
<dbReference type="Gene3D" id="3.40.1280.10">
    <property type="match status" value="1"/>
</dbReference>
<comment type="function">
    <text evidence="9">Specifically methylates the N3 position of the uracil ring of uridine 1498 (m3U1498) in 16S rRNA. Acts on the fully assembled 30S ribosomal subunit.</text>
</comment>
<dbReference type="OrthoDB" id="3465at2759"/>
<evidence type="ECO:0000259" key="11">
    <source>
        <dbReference type="Pfam" id="PF04452"/>
    </source>
</evidence>
<name>M1V6J0_CYAM1</name>
<dbReference type="RefSeq" id="XP_005538261.1">
    <property type="nucleotide sequence ID" value="XM_005538204.1"/>
</dbReference>
<keyword evidence="8" id="KW-0949">S-adenosyl-L-methionine</keyword>
<protein>
    <recommendedName>
        <fullName evidence="3">16S rRNA (uracil(1498)-N(3))-methyltransferase</fullName>
        <ecNumber evidence="3">2.1.1.193</ecNumber>
    </recommendedName>
</protein>
<evidence type="ECO:0000256" key="4">
    <source>
        <dbReference type="ARBA" id="ARBA00022490"/>
    </source>
</evidence>
<dbReference type="EC" id="2.1.1.193" evidence="3"/>
<dbReference type="InterPro" id="IPR029026">
    <property type="entry name" value="tRNA_m1G_MTases_N"/>
</dbReference>
<dbReference type="AlphaFoldDB" id="M1V6J0"/>
<dbReference type="PANTHER" id="PTHR30027">
    <property type="entry name" value="RIBOSOMAL RNA SMALL SUBUNIT METHYLTRANSFERASE E"/>
    <property type="match status" value="1"/>
</dbReference>
<dbReference type="Gramene" id="CMQ373CT">
    <property type="protein sequence ID" value="CMQ373CT"/>
    <property type="gene ID" value="CMQ373C"/>
</dbReference>
<keyword evidence="6" id="KW-0489">Methyltransferase</keyword>
<comment type="subcellular location">
    <subcellularLocation>
        <location evidence="1">Cytoplasm</location>
    </subcellularLocation>
</comment>
<evidence type="ECO:0000256" key="5">
    <source>
        <dbReference type="ARBA" id="ARBA00022552"/>
    </source>
</evidence>